<dbReference type="EMBL" id="WVHT01000002">
    <property type="protein sequence ID" value="MXV50495.1"/>
    <property type="molecule type" value="Genomic_DNA"/>
</dbReference>
<dbReference type="Pfam" id="PF08889">
    <property type="entry name" value="WbqC"/>
    <property type="match status" value="2"/>
</dbReference>
<evidence type="ECO:0000313" key="2">
    <source>
        <dbReference type="Proteomes" id="UP000466586"/>
    </source>
</evidence>
<proteinExistence type="predicted"/>
<gene>
    <name evidence="1" type="ORF">GS399_05875</name>
</gene>
<dbReference type="InterPro" id="IPR014985">
    <property type="entry name" value="WbqC"/>
</dbReference>
<reference evidence="1 2" key="1">
    <citation type="submission" date="2019-11" db="EMBL/GenBank/DDBJ databases">
        <title>Pedobacter sp. HMF7647 Genome sequencing and assembly.</title>
        <authorList>
            <person name="Kang H."/>
            <person name="Kim H."/>
            <person name="Joh K."/>
        </authorList>
    </citation>
    <scope>NUCLEOTIDE SEQUENCE [LARGE SCALE GENOMIC DNA]</scope>
    <source>
        <strain evidence="1 2">HMF7647</strain>
    </source>
</reference>
<dbReference type="AlphaFoldDB" id="A0A7K1Y7F2"/>
<accession>A0A7K1Y7F2</accession>
<sequence>MENAAIVPLFYLPPVSYYTKLIQYKNNLSIEACENFPKQTYRNRAVIQSHNGRLNLIVPVIKGSKSHTKIKDVKISYDFNWQREHWLSLQTCYRTSAFFEFYEDEFSGLYSTRHNFLFDYNLGIFELINKLLKIKLSYDFTIAYEKNYDAAVDLRESIHPKKASAEKHKPYFQVFEDRNGFMPGLSIVDLLFNQGPNSLNYL</sequence>
<dbReference type="Proteomes" id="UP000466586">
    <property type="component" value="Unassembled WGS sequence"/>
</dbReference>
<dbReference type="RefSeq" id="WP_160843664.1">
    <property type="nucleotide sequence ID" value="NZ_WVHT01000002.1"/>
</dbReference>
<organism evidence="1 2">
    <name type="scientific">Hufsiella arboris</name>
    <dbReference type="NCBI Taxonomy" id="2695275"/>
    <lineage>
        <taxon>Bacteria</taxon>
        <taxon>Pseudomonadati</taxon>
        <taxon>Bacteroidota</taxon>
        <taxon>Sphingobacteriia</taxon>
        <taxon>Sphingobacteriales</taxon>
        <taxon>Sphingobacteriaceae</taxon>
        <taxon>Hufsiella</taxon>
    </lineage>
</organism>
<name>A0A7K1Y7F2_9SPHI</name>
<evidence type="ECO:0000313" key="1">
    <source>
        <dbReference type="EMBL" id="MXV50495.1"/>
    </source>
</evidence>
<protein>
    <recommendedName>
        <fullName evidence="3">WbqC family protein</fullName>
    </recommendedName>
</protein>
<keyword evidence="2" id="KW-1185">Reference proteome</keyword>
<evidence type="ECO:0008006" key="3">
    <source>
        <dbReference type="Google" id="ProtNLM"/>
    </source>
</evidence>
<comment type="caution">
    <text evidence="1">The sequence shown here is derived from an EMBL/GenBank/DDBJ whole genome shotgun (WGS) entry which is preliminary data.</text>
</comment>